<gene>
    <name evidence="3" type="ORF">CDAR_414351</name>
</gene>
<proteinExistence type="predicted"/>
<feature type="compositionally biased region" description="Basic and acidic residues" evidence="1">
    <location>
        <begin position="1"/>
        <end position="11"/>
    </location>
</feature>
<dbReference type="Proteomes" id="UP001054837">
    <property type="component" value="Unassembled WGS sequence"/>
</dbReference>
<keyword evidence="2" id="KW-0812">Transmembrane</keyword>
<protein>
    <recommendedName>
        <fullName evidence="5">TMhelix containing protein</fullName>
    </recommendedName>
</protein>
<keyword evidence="4" id="KW-1185">Reference proteome</keyword>
<feature type="region of interest" description="Disordered" evidence="1">
    <location>
        <begin position="1"/>
        <end position="31"/>
    </location>
</feature>
<evidence type="ECO:0000256" key="1">
    <source>
        <dbReference type="SAM" id="MobiDB-lite"/>
    </source>
</evidence>
<evidence type="ECO:0000256" key="2">
    <source>
        <dbReference type="SAM" id="Phobius"/>
    </source>
</evidence>
<evidence type="ECO:0008006" key="5">
    <source>
        <dbReference type="Google" id="ProtNLM"/>
    </source>
</evidence>
<evidence type="ECO:0000313" key="3">
    <source>
        <dbReference type="EMBL" id="GIY19342.1"/>
    </source>
</evidence>
<dbReference type="AlphaFoldDB" id="A0AAV4RDC6"/>
<keyword evidence="2" id="KW-1133">Transmembrane helix</keyword>
<name>A0AAV4RDC6_9ARAC</name>
<dbReference type="EMBL" id="BPLQ01006032">
    <property type="protein sequence ID" value="GIY19342.1"/>
    <property type="molecule type" value="Genomic_DNA"/>
</dbReference>
<comment type="caution">
    <text evidence="3">The sequence shown here is derived from an EMBL/GenBank/DDBJ whole genome shotgun (WGS) entry which is preliminary data.</text>
</comment>
<keyword evidence="2" id="KW-0472">Membrane</keyword>
<sequence length="90" mass="10113">MTRERESRGKTGDPAGKRGAFPPSRASPLGGYCQGLSERKYTLQPEEWNLAQKSMADIENHIRSLLGLLGKIIVFGIFWGLSDVYLFLRK</sequence>
<feature type="transmembrane region" description="Helical" evidence="2">
    <location>
        <begin position="65"/>
        <end position="88"/>
    </location>
</feature>
<accession>A0AAV4RDC6</accession>
<evidence type="ECO:0000313" key="4">
    <source>
        <dbReference type="Proteomes" id="UP001054837"/>
    </source>
</evidence>
<organism evidence="3 4">
    <name type="scientific">Caerostris darwini</name>
    <dbReference type="NCBI Taxonomy" id="1538125"/>
    <lineage>
        <taxon>Eukaryota</taxon>
        <taxon>Metazoa</taxon>
        <taxon>Ecdysozoa</taxon>
        <taxon>Arthropoda</taxon>
        <taxon>Chelicerata</taxon>
        <taxon>Arachnida</taxon>
        <taxon>Araneae</taxon>
        <taxon>Araneomorphae</taxon>
        <taxon>Entelegynae</taxon>
        <taxon>Araneoidea</taxon>
        <taxon>Araneidae</taxon>
        <taxon>Caerostris</taxon>
    </lineage>
</organism>
<reference evidence="3 4" key="1">
    <citation type="submission" date="2021-06" db="EMBL/GenBank/DDBJ databases">
        <title>Caerostris darwini draft genome.</title>
        <authorList>
            <person name="Kono N."/>
            <person name="Arakawa K."/>
        </authorList>
    </citation>
    <scope>NUCLEOTIDE SEQUENCE [LARGE SCALE GENOMIC DNA]</scope>
</reference>